<dbReference type="STRING" id="765915.A0A1Y2HKI2"/>
<comment type="subcellular location">
    <subcellularLocation>
        <location evidence="2">Mitochondrion</location>
    </subcellularLocation>
</comment>
<dbReference type="GO" id="GO:0004124">
    <property type="term" value="F:cysteine synthase activity"/>
    <property type="evidence" value="ECO:0007669"/>
    <property type="project" value="UniProtKB-EC"/>
</dbReference>
<dbReference type="FunFam" id="3.40.50.1100:FF:000011">
    <property type="entry name" value="Cysteine synthase (o-acetylserine)"/>
    <property type="match status" value="1"/>
</dbReference>
<dbReference type="InterPro" id="IPR001216">
    <property type="entry name" value="P-phosphate_BS"/>
</dbReference>
<comment type="pathway">
    <text evidence="3">Amino-acid biosynthesis; L-cysteine biosynthesis; L-cysteine from L-serine: step 2/2.</text>
</comment>
<evidence type="ECO:0000256" key="3">
    <source>
        <dbReference type="ARBA" id="ARBA00004962"/>
    </source>
</evidence>
<feature type="domain" description="Tryptophan synthase beta chain-like PALP" evidence="17">
    <location>
        <begin position="20"/>
        <end position="317"/>
    </location>
</feature>
<evidence type="ECO:0000256" key="14">
    <source>
        <dbReference type="ARBA" id="ARBA00078262"/>
    </source>
</evidence>
<keyword evidence="19" id="KW-1185">Reference proteome</keyword>
<accession>A0A1Y2HKI2</accession>
<keyword evidence="5" id="KW-0028">Amino-acid biosynthesis</keyword>
<evidence type="ECO:0000256" key="15">
    <source>
        <dbReference type="ARBA" id="ARBA00079147"/>
    </source>
</evidence>
<dbReference type="InterPro" id="IPR050214">
    <property type="entry name" value="Cys_Synth/Cystath_Beta-Synth"/>
</dbReference>
<comment type="catalytic activity">
    <reaction evidence="10">
        <text>O-acetyl-L-serine + hydrogen sulfide = L-cysteine + acetate</text>
        <dbReference type="Rhea" id="RHEA:14829"/>
        <dbReference type="ChEBI" id="CHEBI:29919"/>
        <dbReference type="ChEBI" id="CHEBI:30089"/>
        <dbReference type="ChEBI" id="CHEBI:35235"/>
        <dbReference type="ChEBI" id="CHEBI:58340"/>
        <dbReference type="EC" id="2.5.1.47"/>
    </reaction>
</comment>
<evidence type="ECO:0000256" key="1">
    <source>
        <dbReference type="ARBA" id="ARBA00001933"/>
    </source>
</evidence>
<sequence length="350" mass="37133">MIVPRSHLALAQLVEGFPGAVGNTPLLLLPSFSRATGCTILAKAEFMNPGGSVKDRAALWVVKDAENRGLLLPGGTVVEGTAGNTGIGLAHVCRARGYKCVIYMPNNQSQEKVDALRMLGAEVYQVPVAPFTDPNNYNHQARRHAEALDNAVWTNQFDNLANTQAHIESTGPEIVKQMGGAKLDAFTCGTGTGGTFAGVALYLQQALPETRLIVADPPGSVLYSYFTKGKLERTGDGSITEGIGQGRVTANMQAAVDAKAVSGAIHVPDEVTIETVFRLLHDEGIPVGASSAMNVAAAVLLAKQMGPGHTIATVLCDGAGRYASRLFNKEWLKNKKLLDSVPQDCLHYLK</sequence>
<comment type="cofactor">
    <cofactor evidence="1">
        <name>pyridoxal 5'-phosphate</name>
        <dbReference type="ChEBI" id="CHEBI:597326"/>
    </cofactor>
</comment>
<dbReference type="Proteomes" id="UP000193411">
    <property type="component" value="Unassembled WGS sequence"/>
</dbReference>
<dbReference type="Pfam" id="PF00291">
    <property type="entry name" value="PALP"/>
    <property type="match status" value="1"/>
</dbReference>
<comment type="function">
    <text evidence="12">Catalyzes the conversion of O-succinyl-L-serine into cysteine, the last step in the cysteine biosynthesis pathway. Can also use O-acetyl-L-serine.</text>
</comment>
<proteinExistence type="predicted"/>
<dbReference type="GO" id="GO:0006535">
    <property type="term" value="P:cysteine biosynthetic process from serine"/>
    <property type="evidence" value="ECO:0007669"/>
    <property type="project" value="InterPro"/>
</dbReference>
<evidence type="ECO:0000256" key="5">
    <source>
        <dbReference type="ARBA" id="ARBA00022605"/>
    </source>
</evidence>
<evidence type="ECO:0000259" key="17">
    <source>
        <dbReference type="Pfam" id="PF00291"/>
    </source>
</evidence>
<evidence type="ECO:0000256" key="4">
    <source>
        <dbReference type="ARBA" id="ARBA00012681"/>
    </source>
</evidence>
<dbReference type="CDD" id="cd01561">
    <property type="entry name" value="CBS_like"/>
    <property type="match status" value="1"/>
</dbReference>
<keyword evidence="7" id="KW-0663">Pyridoxal phosphate</keyword>
<evidence type="ECO:0000256" key="6">
    <source>
        <dbReference type="ARBA" id="ARBA00022679"/>
    </source>
</evidence>
<dbReference type="PROSITE" id="PS00901">
    <property type="entry name" value="CYS_SYNTHASE"/>
    <property type="match status" value="1"/>
</dbReference>
<dbReference type="NCBIfam" id="NF007989">
    <property type="entry name" value="PRK10717.1"/>
    <property type="match status" value="1"/>
</dbReference>
<keyword evidence="6" id="KW-0808">Transferase</keyword>
<evidence type="ECO:0000256" key="10">
    <source>
        <dbReference type="ARBA" id="ARBA00047931"/>
    </source>
</evidence>
<evidence type="ECO:0000256" key="16">
    <source>
        <dbReference type="ARBA" id="ARBA00081847"/>
    </source>
</evidence>
<name>A0A1Y2HKI2_9FUNG</name>
<dbReference type="SUPFAM" id="SSF53686">
    <property type="entry name" value="Tryptophan synthase beta subunit-like PLP-dependent enzymes"/>
    <property type="match status" value="1"/>
</dbReference>
<keyword evidence="8" id="KW-0809">Transit peptide</keyword>
<protein>
    <recommendedName>
        <fullName evidence="13">Cysteine synthase 1</fullName>
        <ecNumber evidence="4">2.5.1.47</ecNumber>
    </recommendedName>
    <alternativeName>
        <fullName evidence="14">O-acetylserine (thiol)-lyase 1</fullName>
    </alternativeName>
    <alternativeName>
        <fullName evidence="15">O-acetylserine sulfhydrylase 1</fullName>
    </alternativeName>
    <alternativeName>
        <fullName evidence="16">O-succinylserine sulfhydrylase</fullName>
    </alternativeName>
</protein>
<keyword evidence="9" id="KW-0496">Mitochondrion</keyword>
<gene>
    <name evidence="18" type="ORF">BCR44DRAFT_124929</name>
</gene>
<dbReference type="AlphaFoldDB" id="A0A1Y2HKI2"/>
<evidence type="ECO:0000256" key="2">
    <source>
        <dbReference type="ARBA" id="ARBA00004173"/>
    </source>
</evidence>
<evidence type="ECO:0000313" key="18">
    <source>
        <dbReference type="EMBL" id="ORZ35059.1"/>
    </source>
</evidence>
<comment type="catalytic activity">
    <reaction evidence="11">
        <text>O-succinyl-L-serine + hydrogen sulfide = L-cysteine + succinate</text>
        <dbReference type="Rhea" id="RHEA:53816"/>
        <dbReference type="ChEBI" id="CHEBI:29919"/>
        <dbReference type="ChEBI" id="CHEBI:30031"/>
        <dbReference type="ChEBI" id="CHEBI:35235"/>
        <dbReference type="ChEBI" id="CHEBI:136856"/>
    </reaction>
</comment>
<organism evidence="18 19">
    <name type="scientific">Catenaria anguillulae PL171</name>
    <dbReference type="NCBI Taxonomy" id="765915"/>
    <lineage>
        <taxon>Eukaryota</taxon>
        <taxon>Fungi</taxon>
        <taxon>Fungi incertae sedis</taxon>
        <taxon>Blastocladiomycota</taxon>
        <taxon>Blastocladiomycetes</taxon>
        <taxon>Blastocladiales</taxon>
        <taxon>Catenariaceae</taxon>
        <taxon>Catenaria</taxon>
    </lineage>
</organism>
<dbReference type="Gene3D" id="3.40.50.1100">
    <property type="match status" value="2"/>
</dbReference>
<comment type="caution">
    <text evidence="18">The sequence shown here is derived from an EMBL/GenBank/DDBJ whole genome shotgun (WGS) entry which is preliminary data.</text>
</comment>
<dbReference type="EMBL" id="MCFL01000024">
    <property type="protein sequence ID" value="ORZ35059.1"/>
    <property type="molecule type" value="Genomic_DNA"/>
</dbReference>
<evidence type="ECO:0000256" key="7">
    <source>
        <dbReference type="ARBA" id="ARBA00022898"/>
    </source>
</evidence>
<evidence type="ECO:0000256" key="13">
    <source>
        <dbReference type="ARBA" id="ARBA00072087"/>
    </source>
</evidence>
<evidence type="ECO:0000256" key="8">
    <source>
        <dbReference type="ARBA" id="ARBA00022946"/>
    </source>
</evidence>
<reference evidence="18 19" key="1">
    <citation type="submission" date="2016-07" db="EMBL/GenBank/DDBJ databases">
        <title>Pervasive Adenine N6-methylation of Active Genes in Fungi.</title>
        <authorList>
            <consortium name="DOE Joint Genome Institute"/>
            <person name="Mondo S.J."/>
            <person name="Dannebaum R.O."/>
            <person name="Kuo R.C."/>
            <person name="Labutti K."/>
            <person name="Haridas S."/>
            <person name="Kuo A."/>
            <person name="Salamov A."/>
            <person name="Ahrendt S.R."/>
            <person name="Lipzen A."/>
            <person name="Sullivan W."/>
            <person name="Andreopoulos W.B."/>
            <person name="Clum A."/>
            <person name="Lindquist E."/>
            <person name="Daum C."/>
            <person name="Ramamoorthy G.K."/>
            <person name="Gryganskyi A."/>
            <person name="Culley D."/>
            <person name="Magnuson J.K."/>
            <person name="James T.Y."/>
            <person name="O'Malley M.A."/>
            <person name="Stajich J.E."/>
            <person name="Spatafora J.W."/>
            <person name="Visel A."/>
            <person name="Grigoriev I.V."/>
        </authorList>
    </citation>
    <scope>NUCLEOTIDE SEQUENCE [LARGE SCALE GENOMIC DNA]</scope>
    <source>
        <strain evidence="18 19">PL171</strain>
    </source>
</reference>
<dbReference type="GO" id="GO:0005739">
    <property type="term" value="C:mitochondrion"/>
    <property type="evidence" value="ECO:0007669"/>
    <property type="project" value="UniProtKB-SubCell"/>
</dbReference>
<dbReference type="EC" id="2.5.1.47" evidence="4"/>
<dbReference type="OrthoDB" id="10259545at2759"/>
<dbReference type="InterPro" id="IPR001926">
    <property type="entry name" value="TrpB-like_PALP"/>
</dbReference>
<evidence type="ECO:0000256" key="12">
    <source>
        <dbReference type="ARBA" id="ARBA00058228"/>
    </source>
</evidence>
<dbReference type="InterPro" id="IPR036052">
    <property type="entry name" value="TrpB-like_PALP_sf"/>
</dbReference>
<dbReference type="PANTHER" id="PTHR10314">
    <property type="entry name" value="CYSTATHIONINE BETA-SYNTHASE"/>
    <property type="match status" value="1"/>
</dbReference>
<evidence type="ECO:0000313" key="19">
    <source>
        <dbReference type="Proteomes" id="UP000193411"/>
    </source>
</evidence>
<evidence type="ECO:0000256" key="9">
    <source>
        <dbReference type="ARBA" id="ARBA00023128"/>
    </source>
</evidence>
<evidence type="ECO:0000256" key="11">
    <source>
        <dbReference type="ARBA" id="ARBA00050981"/>
    </source>
</evidence>